<evidence type="ECO:0000256" key="2">
    <source>
        <dbReference type="ARBA" id="ARBA00005551"/>
    </source>
</evidence>
<feature type="transmembrane region" description="Helical" evidence="13">
    <location>
        <begin position="154"/>
        <end position="175"/>
    </location>
</feature>
<evidence type="ECO:0000256" key="6">
    <source>
        <dbReference type="ARBA" id="ARBA00022538"/>
    </source>
</evidence>
<dbReference type="Gene3D" id="1.20.1530.20">
    <property type="match status" value="1"/>
</dbReference>
<proteinExistence type="inferred from homology"/>
<dbReference type="InterPro" id="IPR038770">
    <property type="entry name" value="Na+/solute_symporter_sf"/>
</dbReference>
<evidence type="ECO:0000256" key="8">
    <source>
        <dbReference type="ARBA" id="ARBA00022958"/>
    </source>
</evidence>
<evidence type="ECO:0000256" key="4">
    <source>
        <dbReference type="ARBA" id="ARBA00022449"/>
    </source>
</evidence>
<evidence type="ECO:0000313" key="15">
    <source>
        <dbReference type="EMBL" id="AYO80039.1"/>
    </source>
</evidence>
<evidence type="ECO:0000256" key="3">
    <source>
        <dbReference type="ARBA" id="ARBA00022448"/>
    </source>
</evidence>
<evidence type="ECO:0000256" key="12">
    <source>
        <dbReference type="SAM" id="MobiDB-lite"/>
    </source>
</evidence>
<dbReference type="InterPro" id="IPR003148">
    <property type="entry name" value="RCK_N"/>
</dbReference>
<dbReference type="GO" id="GO:1902600">
    <property type="term" value="P:proton transmembrane transport"/>
    <property type="evidence" value="ECO:0007669"/>
    <property type="project" value="InterPro"/>
</dbReference>
<sequence length="577" mass="61378">MAEANLGQTIGPAVALMGAAVAAVPLFRRLGLGSVQGYFAAGLLVGPSALRLFTDPSAILHFSELGVVMFLFVLGLELRPQKLWAMRTQILGLGVAQVVTAMLMLAMAATIVVGLPARTAFIAAATFALSSTAVIMSVLQDRNELPGSGGQQSVAILLFEDLMIVPLLASVAFLSPASHKLYQWADLLTALISLVVLVAVSRWALDPFFALLARARTREVLTAGALLVVLGAALLMNAAGMSMAMGAFLAGVMLSNSSYRHQIESDIEPFRGLLMGLFFMAVGMSLDLRVVAAEWRLLLAMLLIFTVAKGVAVYAVARLAGGSNRRGAKRTSLFLPGGEFAFVVFAAAAAGGVISPREQALFSTVAILAMALIPVLASATQRLLGAGVSMAEVDMAQSLLGRALIVGFGRFGQIASQTLLSKSVELSVIDNDPLRIRDAARFGFKVFFGDGARLDTLRHSGATDADIILVCVDDPKAAVRIVTLAQSEFPRAKLLVRSYDRNHSVELIRAGVDFEIRETAESAHLMGAQGLRALGYSEAEIEEADQDTRQRDRSRLCEQVNGDEMSGRDRLHLHTGP</sequence>
<keyword evidence="10" id="KW-0406">Ion transport</keyword>
<dbReference type="FunFam" id="3.40.50.720:FF:000036">
    <property type="entry name" value="Glutathione-regulated potassium-efflux system protein KefB"/>
    <property type="match status" value="1"/>
</dbReference>
<feature type="transmembrane region" description="Helical" evidence="13">
    <location>
        <begin position="35"/>
        <end position="53"/>
    </location>
</feature>
<dbReference type="PROSITE" id="PS51201">
    <property type="entry name" value="RCK_N"/>
    <property type="match status" value="1"/>
</dbReference>
<keyword evidence="8" id="KW-0630">Potassium</keyword>
<feature type="transmembrane region" description="Helical" evidence="13">
    <location>
        <begin position="360"/>
        <end position="380"/>
    </location>
</feature>
<keyword evidence="7 13" id="KW-0812">Transmembrane</keyword>
<dbReference type="InterPro" id="IPR036291">
    <property type="entry name" value="NAD(P)-bd_dom_sf"/>
</dbReference>
<name>A0A3G2V633_SPHYA</name>
<evidence type="ECO:0000256" key="13">
    <source>
        <dbReference type="SAM" id="Phobius"/>
    </source>
</evidence>
<organism evidence="15 16">
    <name type="scientific">Sphingobium yanoikuyae</name>
    <name type="common">Sphingomonas yanoikuyae</name>
    <dbReference type="NCBI Taxonomy" id="13690"/>
    <lineage>
        <taxon>Bacteria</taxon>
        <taxon>Pseudomonadati</taxon>
        <taxon>Pseudomonadota</taxon>
        <taxon>Alphaproteobacteria</taxon>
        <taxon>Sphingomonadales</taxon>
        <taxon>Sphingomonadaceae</taxon>
        <taxon>Sphingobium</taxon>
    </lineage>
</organism>
<dbReference type="PANTHER" id="PTHR46157:SF8">
    <property type="entry name" value="GLUTATHIONE-REGULATED POTASSIUM-EFFLUX SYSTEM PROTEIN"/>
    <property type="match status" value="1"/>
</dbReference>
<dbReference type="Pfam" id="PF00999">
    <property type="entry name" value="Na_H_Exchanger"/>
    <property type="match status" value="1"/>
</dbReference>
<feature type="transmembrane region" description="Helical" evidence="13">
    <location>
        <begin position="333"/>
        <end position="354"/>
    </location>
</feature>
<evidence type="ECO:0000256" key="7">
    <source>
        <dbReference type="ARBA" id="ARBA00022692"/>
    </source>
</evidence>
<evidence type="ECO:0000259" key="14">
    <source>
        <dbReference type="PROSITE" id="PS51201"/>
    </source>
</evidence>
<protein>
    <submittedName>
        <fullName evidence="15">Potassium transporter</fullName>
    </submittedName>
</protein>
<dbReference type="GO" id="GO:0015079">
    <property type="term" value="F:potassium ion transmembrane transporter activity"/>
    <property type="evidence" value="ECO:0007669"/>
    <property type="project" value="InterPro"/>
</dbReference>
<keyword evidence="11 13" id="KW-0472">Membrane</keyword>
<dbReference type="SUPFAM" id="SSF51735">
    <property type="entry name" value="NAD(P)-binding Rossmann-fold domains"/>
    <property type="match status" value="1"/>
</dbReference>
<dbReference type="PANTHER" id="PTHR46157">
    <property type="entry name" value="K(+) EFFLUX ANTIPORTER 3, CHLOROPLASTIC"/>
    <property type="match status" value="1"/>
</dbReference>
<dbReference type="NCBIfam" id="TIGR00932">
    <property type="entry name" value="2a37"/>
    <property type="match status" value="1"/>
</dbReference>
<comment type="similarity">
    <text evidence="2">Belongs to the monovalent cation:proton antiporter 2 (CPA2) transporter (TC 2.A.37) family.</text>
</comment>
<feature type="transmembrane region" description="Helical" evidence="13">
    <location>
        <begin position="119"/>
        <end position="139"/>
    </location>
</feature>
<evidence type="ECO:0000256" key="5">
    <source>
        <dbReference type="ARBA" id="ARBA00022475"/>
    </source>
</evidence>
<feature type="transmembrane region" description="Helical" evidence="13">
    <location>
        <begin position="271"/>
        <end position="292"/>
    </location>
</feature>
<dbReference type="Gene3D" id="3.40.50.720">
    <property type="entry name" value="NAD(P)-binding Rossmann-like Domain"/>
    <property type="match status" value="1"/>
</dbReference>
<feature type="region of interest" description="Disordered" evidence="12">
    <location>
        <begin position="542"/>
        <end position="577"/>
    </location>
</feature>
<feature type="domain" description="RCK N-terminal" evidence="14">
    <location>
        <begin position="400"/>
        <end position="516"/>
    </location>
</feature>
<dbReference type="Proteomes" id="UP000280708">
    <property type="component" value="Chromosome"/>
</dbReference>
<dbReference type="GO" id="GO:0005886">
    <property type="term" value="C:plasma membrane"/>
    <property type="evidence" value="ECO:0007669"/>
    <property type="project" value="InterPro"/>
</dbReference>
<dbReference type="InterPro" id="IPR004771">
    <property type="entry name" value="K/H_exchanger"/>
</dbReference>
<gene>
    <name evidence="15" type="ORF">EBF16_26125</name>
</gene>
<feature type="transmembrane region" description="Helical" evidence="13">
    <location>
        <begin position="90"/>
        <end position="113"/>
    </location>
</feature>
<dbReference type="InterPro" id="IPR006153">
    <property type="entry name" value="Cation/H_exchanger_TM"/>
</dbReference>
<keyword evidence="5" id="KW-1003">Cell membrane</keyword>
<feature type="compositionally biased region" description="Basic and acidic residues" evidence="12">
    <location>
        <begin position="565"/>
        <end position="577"/>
    </location>
</feature>
<dbReference type="InterPro" id="IPR006036">
    <property type="entry name" value="K_uptake_TrkA"/>
</dbReference>
<keyword evidence="4" id="KW-0050">Antiport</keyword>
<evidence type="ECO:0000313" key="16">
    <source>
        <dbReference type="Proteomes" id="UP000280708"/>
    </source>
</evidence>
<dbReference type="EMBL" id="CP033230">
    <property type="protein sequence ID" value="AYO80039.1"/>
    <property type="molecule type" value="Genomic_DNA"/>
</dbReference>
<keyword evidence="3" id="KW-0813">Transport</keyword>
<accession>A0A3G2V633</accession>
<dbReference type="GO" id="GO:0012505">
    <property type="term" value="C:endomembrane system"/>
    <property type="evidence" value="ECO:0007669"/>
    <property type="project" value="UniProtKB-SubCell"/>
</dbReference>
<dbReference type="AlphaFoldDB" id="A0A3G2V633"/>
<comment type="subcellular location">
    <subcellularLocation>
        <location evidence="1">Endomembrane system</location>
        <topology evidence="1">Multi-pass membrane protein</topology>
    </subcellularLocation>
</comment>
<feature type="transmembrane region" description="Helical" evidence="13">
    <location>
        <begin position="6"/>
        <end position="28"/>
    </location>
</feature>
<evidence type="ECO:0000256" key="11">
    <source>
        <dbReference type="ARBA" id="ARBA00023136"/>
    </source>
</evidence>
<feature type="transmembrane region" description="Helical" evidence="13">
    <location>
        <begin position="298"/>
        <end position="321"/>
    </location>
</feature>
<dbReference type="RefSeq" id="WP_063141153.1">
    <property type="nucleotide sequence ID" value="NZ_CP033230.1"/>
</dbReference>
<feature type="compositionally biased region" description="Basic and acidic residues" evidence="12">
    <location>
        <begin position="546"/>
        <end position="556"/>
    </location>
</feature>
<evidence type="ECO:0000256" key="1">
    <source>
        <dbReference type="ARBA" id="ARBA00004127"/>
    </source>
</evidence>
<keyword evidence="6" id="KW-0633">Potassium transport</keyword>
<evidence type="ECO:0000256" key="10">
    <source>
        <dbReference type="ARBA" id="ARBA00023065"/>
    </source>
</evidence>
<feature type="transmembrane region" description="Helical" evidence="13">
    <location>
        <begin position="181"/>
        <end position="205"/>
    </location>
</feature>
<feature type="transmembrane region" description="Helical" evidence="13">
    <location>
        <begin position="59"/>
        <end position="78"/>
    </location>
</feature>
<dbReference type="GO" id="GO:0015297">
    <property type="term" value="F:antiporter activity"/>
    <property type="evidence" value="ECO:0007669"/>
    <property type="project" value="UniProtKB-KW"/>
</dbReference>
<reference evidence="15 16" key="1">
    <citation type="submission" date="2018-10" db="EMBL/GenBank/DDBJ databases">
        <title>Characterization and genome analysis of a novel bacterium Sphingobium yanoikuyae SJTF8 capable of degrading PAHs.</title>
        <authorList>
            <person name="Yin C."/>
            <person name="Xiong W."/>
            <person name="Liang R."/>
        </authorList>
    </citation>
    <scope>NUCLEOTIDE SEQUENCE [LARGE SCALE GENOMIC DNA]</scope>
    <source>
        <strain evidence="15 16">SJTF8</strain>
    </source>
</reference>
<dbReference type="Pfam" id="PF02254">
    <property type="entry name" value="TrkA_N"/>
    <property type="match status" value="1"/>
</dbReference>
<keyword evidence="9 13" id="KW-1133">Transmembrane helix</keyword>
<evidence type="ECO:0000256" key="9">
    <source>
        <dbReference type="ARBA" id="ARBA00022989"/>
    </source>
</evidence>
<dbReference type="PRINTS" id="PR00335">
    <property type="entry name" value="KUPTAKETRKA"/>
</dbReference>